<sequence>MLPVMPSRLSDIHAVPKDDGFSFDVPGCYRTAAFQELLARYPTALQLYARHVEARSYSKDYLQHVRQVVPRLVRWLGAELAADGRPGLCVQASALLSRLLEDLGIWNYVVAGGCVLSFVPANVRPRVFYLFDLQPLEVPHAWVVAPPFQVIDLTLRQQRYPGAEAKRIPRQVMSCRALQTSVVPEDVCTPALLKGLLLRGWRREQLLPNVFVQFWHFLKHFPARQVEMPGVTVKYIPARLLLPPWHAAWEAMPLINGKSFQQFRSKMAIVLARSRPA</sequence>
<evidence type="ECO:0000313" key="2">
    <source>
        <dbReference type="Proteomes" id="UP000185812"/>
    </source>
</evidence>
<dbReference type="AlphaFoldDB" id="A0A1M6UKT0"/>
<reference evidence="2" key="1">
    <citation type="submission" date="2016-11" db="EMBL/GenBank/DDBJ databases">
        <authorList>
            <person name="Varghese N."/>
            <person name="Submissions S."/>
        </authorList>
    </citation>
    <scope>NUCLEOTIDE SEQUENCE [LARGE SCALE GENOMIC DNA]</scope>
    <source>
        <strain evidence="2">DSM 22212</strain>
    </source>
</reference>
<organism evidence="1 2">
    <name type="scientific">Rhodothermus profundi</name>
    <dbReference type="NCBI Taxonomy" id="633813"/>
    <lineage>
        <taxon>Bacteria</taxon>
        <taxon>Pseudomonadati</taxon>
        <taxon>Rhodothermota</taxon>
        <taxon>Rhodothermia</taxon>
        <taxon>Rhodothermales</taxon>
        <taxon>Rhodothermaceae</taxon>
        <taxon>Rhodothermus</taxon>
    </lineage>
</organism>
<gene>
    <name evidence="1" type="ORF">SAMN04488087_1751</name>
</gene>
<dbReference type="STRING" id="633813.SAMN04488087_1751"/>
<name>A0A1M6UKT0_9BACT</name>
<accession>A0A1M6UKT0</accession>
<evidence type="ECO:0000313" key="1">
    <source>
        <dbReference type="EMBL" id="SHK69743.1"/>
    </source>
</evidence>
<proteinExistence type="predicted"/>
<dbReference type="Proteomes" id="UP000185812">
    <property type="component" value="Unassembled WGS sequence"/>
</dbReference>
<protein>
    <submittedName>
        <fullName evidence="1">Uncharacterized protein</fullName>
    </submittedName>
</protein>
<keyword evidence="2" id="KW-1185">Reference proteome</keyword>
<dbReference type="EMBL" id="FRAU01000005">
    <property type="protein sequence ID" value="SHK69743.1"/>
    <property type="molecule type" value="Genomic_DNA"/>
</dbReference>